<dbReference type="InterPro" id="IPR002104">
    <property type="entry name" value="Integrase_catalytic"/>
</dbReference>
<name>A0ABV9XXZ6_9PSEU</name>
<dbReference type="SUPFAM" id="SSF56349">
    <property type="entry name" value="DNA breaking-rejoining enzymes"/>
    <property type="match status" value="1"/>
</dbReference>
<proteinExistence type="predicted"/>
<evidence type="ECO:0000313" key="3">
    <source>
        <dbReference type="EMBL" id="MFC5054303.1"/>
    </source>
</evidence>
<organism evidence="3 4">
    <name type="scientific">Saccharothrix xinjiangensis</name>
    <dbReference type="NCBI Taxonomy" id="204798"/>
    <lineage>
        <taxon>Bacteria</taxon>
        <taxon>Bacillati</taxon>
        <taxon>Actinomycetota</taxon>
        <taxon>Actinomycetes</taxon>
        <taxon>Pseudonocardiales</taxon>
        <taxon>Pseudonocardiaceae</taxon>
        <taxon>Saccharothrix</taxon>
    </lineage>
</organism>
<dbReference type="RefSeq" id="WP_344041582.1">
    <property type="nucleotide sequence ID" value="NZ_BAAAKE010000029.1"/>
</dbReference>
<accession>A0ABV9XXZ6</accession>
<dbReference type="Gene3D" id="1.10.443.10">
    <property type="entry name" value="Intergrase catalytic core"/>
    <property type="match status" value="1"/>
</dbReference>
<dbReference type="Pfam" id="PF00589">
    <property type="entry name" value="Phage_integrase"/>
    <property type="match status" value="1"/>
</dbReference>
<dbReference type="InterPro" id="IPR011010">
    <property type="entry name" value="DNA_brk_join_enz"/>
</dbReference>
<dbReference type="InterPro" id="IPR013762">
    <property type="entry name" value="Integrase-like_cat_sf"/>
</dbReference>
<keyword evidence="4" id="KW-1185">Reference proteome</keyword>
<sequence length="133" mass="15739">MLRRRCEELAECHPGFRTTRFTSHDFRRLFATEPVNNGLPIHIDAALLDHSHLQTTRGYIAVFDEDVVRHYQDFLGRFRSGRPDDEHRDVTEQEWVEFEKHFDKCKVELDGCTRPYETPLPARAFLFDYPTSP</sequence>
<dbReference type="Proteomes" id="UP001595833">
    <property type="component" value="Unassembled WGS sequence"/>
</dbReference>
<evidence type="ECO:0000313" key="4">
    <source>
        <dbReference type="Proteomes" id="UP001595833"/>
    </source>
</evidence>
<protein>
    <submittedName>
        <fullName evidence="3">Tyrosine-type recombinase/integrase</fullName>
    </submittedName>
</protein>
<comment type="caution">
    <text evidence="3">The sequence shown here is derived from an EMBL/GenBank/DDBJ whole genome shotgun (WGS) entry which is preliminary data.</text>
</comment>
<gene>
    <name evidence="3" type="ORF">ACFPFM_11095</name>
</gene>
<keyword evidence="1" id="KW-0233">DNA recombination</keyword>
<evidence type="ECO:0000256" key="1">
    <source>
        <dbReference type="ARBA" id="ARBA00023172"/>
    </source>
</evidence>
<reference evidence="4" key="1">
    <citation type="journal article" date="2019" name="Int. J. Syst. Evol. Microbiol.">
        <title>The Global Catalogue of Microorganisms (GCM) 10K type strain sequencing project: providing services to taxonomists for standard genome sequencing and annotation.</title>
        <authorList>
            <consortium name="The Broad Institute Genomics Platform"/>
            <consortium name="The Broad Institute Genome Sequencing Center for Infectious Disease"/>
            <person name="Wu L."/>
            <person name="Ma J."/>
        </authorList>
    </citation>
    <scope>NUCLEOTIDE SEQUENCE [LARGE SCALE GENOMIC DNA]</scope>
    <source>
        <strain evidence="4">KCTC 12848</strain>
    </source>
</reference>
<evidence type="ECO:0000259" key="2">
    <source>
        <dbReference type="Pfam" id="PF00589"/>
    </source>
</evidence>
<dbReference type="EMBL" id="JBHSJB010000010">
    <property type="protein sequence ID" value="MFC5054303.1"/>
    <property type="molecule type" value="Genomic_DNA"/>
</dbReference>
<feature type="domain" description="Tyr recombinase" evidence="2">
    <location>
        <begin position="19"/>
        <end position="64"/>
    </location>
</feature>